<comment type="caution">
    <text evidence="1">The sequence shown here is derived from an EMBL/GenBank/DDBJ whole genome shotgun (WGS) entry which is preliminary data.</text>
</comment>
<dbReference type="EMBL" id="CM047738">
    <property type="protein sequence ID" value="KAJ0044367.1"/>
    <property type="molecule type" value="Genomic_DNA"/>
</dbReference>
<protein>
    <submittedName>
        <fullName evidence="1">Uncharacterized protein</fullName>
    </submittedName>
</protein>
<evidence type="ECO:0000313" key="1">
    <source>
        <dbReference type="EMBL" id="KAJ0044367.1"/>
    </source>
</evidence>
<name>A0ACC0Z273_9ROSI</name>
<proteinExistence type="predicted"/>
<reference evidence="2" key="1">
    <citation type="journal article" date="2023" name="G3 (Bethesda)">
        <title>Genome assembly and association tests identify interacting loci associated with vigor, precocity, and sex in interspecific pistachio rootstocks.</title>
        <authorList>
            <person name="Palmer W."/>
            <person name="Jacygrad E."/>
            <person name="Sagayaradj S."/>
            <person name="Cavanaugh K."/>
            <person name="Han R."/>
            <person name="Bertier L."/>
            <person name="Beede B."/>
            <person name="Kafkas S."/>
            <person name="Golino D."/>
            <person name="Preece J."/>
            <person name="Michelmore R."/>
        </authorList>
    </citation>
    <scope>NUCLEOTIDE SEQUENCE [LARGE SCALE GENOMIC DNA]</scope>
</reference>
<dbReference type="Proteomes" id="UP001163603">
    <property type="component" value="Chromosome 3"/>
</dbReference>
<sequence>MSAKQIVSSLVVLALISSLVFSASAKFLDDKILDEIKKVNKDGPYLGLITVYPPEAAAFDASGIFVKESHVDLSGRRFWVGKVNAAAATQQMIDFFNISGIVHFGIAGSLNKNYSYGDVVVLKRVANTGNYDWLNPKDNTSHSHVIPDDLIFGNYSQPKGGDANNNSLGLLGFRGERYFSVNGVPDVEVKETWFNSTKKWVQLARKLEKTVELNGKGLPQKPKVVVGVSGSTADLSLENFAYREFLHKEFNVSSHDAESLAVLMVSSSNGYNVIAIRGLSDLSGADRLDPGKPAPNFRDITANNTVAVVRDFIKLLRKYKKA</sequence>
<accession>A0ACC0Z273</accession>
<gene>
    <name evidence="1" type="ORF">Pint_05917</name>
</gene>
<evidence type="ECO:0000313" key="2">
    <source>
        <dbReference type="Proteomes" id="UP001163603"/>
    </source>
</evidence>
<organism evidence="1 2">
    <name type="scientific">Pistacia integerrima</name>
    <dbReference type="NCBI Taxonomy" id="434235"/>
    <lineage>
        <taxon>Eukaryota</taxon>
        <taxon>Viridiplantae</taxon>
        <taxon>Streptophyta</taxon>
        <taxon>Embryophyta</taxon>
        <taxon>Tracheophyta</taxon>
        <taxon>Spermatophyta</taxon>
        <taxon>Magnoliopsida</taxon>
        <taxon>eudicotyledons</taxon>
        <taxon>Gunneridae</taxon>
        <taxon>Pentapetalae</taxon>
        <taxon>rosids</taxon>
        <taxon>malvids</taxon>
        <taxon>Sapindales</taxon>
        <taxon>Anacardiaceae</taxon>
        <taxon>Pistacia</taxon>
    </lineage>
</organism>
<keyword evidence="2" id="KW-1185">Reference proteome</keyword>